<dbReference type="Pfam" id="PF00462">
    <property type="entry name" value="Glutaredoxin"/>
    <property type="match status" value="1"/>
</dbReference>
<accession>A0A381XWP6</accession>
<name>A0A381XWP6_9ZZZZ</name>
<evidence type="ECO:0000259" key="1">
    <source>
        <dbReference type="Pfam" id="PF00462"/>
    </source>
</evidence>
<proteinExistence type="predicted"/>
<feature type="non-terminal residue" evidence="2">
    <location>
        <position position="1"/>
    </location>
</feature>
<dbReference type="AlphaFoldDB" id="A0A381XWP6"/>
<dbReference type="PROSITE" id="PS51354">
    <property type="entry name" value="GLUTAREDOXIN_2"/>
    <property type="match status" value="1"/>
</dbReference>
<dbReference type="InterPro" id="IPR002109">
    <property type="entry name" value="Glutaredoxin"/>
</dbReference>
<reference evidence="2" key="1">
    <citation type="submission" date="2018-05" db="EMBL/GenBank/DDBJ databases">
        <authorList>
            <person name="Lanie J.A."/>
            <person name="Ng W.-L."/>
            <person name="Kazmierczak K.M."/>
            <person name="Andrzejewski T.M."/>
            <person name="Davidsen T.M."/>
            <person name="Wayne K.J."/>
            <person name="Tettelin H."/>
            <person name="Glass J.I."/>
            <person name="Rusch D."/>
            <person name="Podicherti R."/>
            <person name="Tsui H.-C.T."/>
            <person name="Winkler M.E."/>
        </authorList>
    </citation>
    <scope>NUCLEOTIDE SEQUENCE</scope>
</reference>
<dbReference type="SUPFAM" id="SSF52833">
    <property type="entry name" value="Thioredoxin-like"/>
    <property type="match status" value="1"/>
</dbReference>
<dbReference type="Gene3D" id="3.40.30.10">
    <property type="entry name" value="Glutaredoxin"/>
    <property type="match status" value="1"/>
</dbReference>
<gene>
    <name evidence="2" type="ORF">METZ01_LOCUS121904</name>
</gene>
<dbReference type="NCBIfam" id="NF041211">
    <property type="entry name" value="gluta_UXX_star_2"/>
    <property type="match status" value="1"/>
</dbReference>
<feature type="domain" description="Glutaredoxin" evidence="1">
    <location>
        <begin position="9"/>
        <end position="65"/>
    </location>
</feature>
<dbReference type="NCBIfam" id="NF041212">
    <property type="entry name" value="Uxx_star"/>
    <property type="match status" value="1"/>
</dbReference>
<sequence>VANSQTPKIIVYTHPDCAYSSAVKWDYDNQGIEYTEIDISIAPESIADLEKLTGGDHITPVIVNGDQVSIGFNGIG</sequence>
<dbReference type="InterPro" id="IPR036249">
    <property type="entry name" value="Thioredoxin-like_sf"/>
</dbReference>
<dbReference type="CDD" id="cd02976">
    <property type="entry name" value="NrdH"/>
    <property type="match status" value="1"/>
</dbReference>
<protein>
    <recommendedName>
        <fullName evidence="1">Glutaredoxin domain-containing protein</fullName>
    </recommendedName>
</protein>
<dbReference type="EMBL" id="UINC01016612">
    <property type="protein sequence ID" value="SVA69050.1"/>
    <property type="molecule type" value="Genomic_DNA"/>
</dbReference>
<evidence type="ECO:0000313" key="2">
    <source>
        <dbReference type="EMBL" id="SVA69050.1"/>
    </source>
</evidence>
<organism evidence="2">
    <name type="scientific">marine metagenome</name>
    <dbReference type="NCBI Taxonomy" id="408172"/>
    <lineage>
        <taxon>unclassified sequences</taxon>
        <taxon>metagenomes</taxon>
        <taxon>ecological metagenomes</taxon>
    </lineage>
</organism>